<sequence length="50" mass="5961">MSTQMFFLSLESALEVRERYWYFSGCSSSSFVYLEYCIILQATIWLFAKN</sequence>
<dbReference type="EnsemblMetazoa" id="CJA35848a.1">
    <property type="protein sequence ID" value="CJA35848a.1"/>
    <property type="gene ID" value="WBGene00211695"/>
</dbReference>
<dbReference type="AlphaFoldDB" id="A0A8R1IS39"/>
<protein>
    <submittedName>
        <fullName evidence="1">Uncharacterized protein</fullName>
    </submittedName>
</protein>
<reference evidence="1" key="2">
    <citation type="submission" date="2022-06" db="UniProtKB">
        <authorList>
            <consortium name="EnsemblMetazoa"/>
        </authorList>
    </citation>
    <scope>IDENTIFICATION</scope>
    <source>
        <strain evidence="1">DF5081</strain>
    </source>
</reference>
<evidence type="ECO:0000313" key="2">
    <source>
        <dbReference type="Proteomes" id="UP000005237"/>
    </source>
</evidence>
<name>A0A8R1IS39_CAEJA</name>
<evidence type="ECO:0000313" key="1">
    <source>
        <dbReference type="EnsemblMetazoa" id="CJA35848a.1"/>
    </source>
</evidence>
<reference evidence="2" key="1">
    <citation type="submission" date="2010-08" db="EMBL/GenBank/DDBJ databases">
        <authorList>
            <consortium name="Caenorhabditis japonica Sequencing Consortium"/>
            <person name="Wilson R.K."/>
        </authorList>
    </citation>
    <scope>NUCLEOTIDE SEQUENCE [LARGE SCALE GENOMIC DNA]</scope>
    <source>
        <strain evidence="2">DF5081</strain>
    </source>
</reference>
<keyword evidence="2" id="KW-1185">Reference proteome</keyword>
<dbReference type="Proteomes" id="UP000005237">
    <property type="component" value="Unassembled WGS sequence"/>
</dbReference>
<accession>A0A8R1IS39</accession>
<proteinExistence type="predicted"/>
<organism evidence="1 2">
    <name type="scientific">Caenorhabditis japonica</name>
    <dbReference type="NCBI Taxonomy" id="281687"/>
    <lineage>
        <taxon>Eukaryota</taxon>
        <taxon>Metazoa</taxon>
        <taxon>Ecdysozoa</taxon>
        <taxon>Nematoda</taxon>
        <taxon>Chromadorea</taxon>
        <taxon>Rhabditida</taxon>
        <taxon>Rhabditina</taxon>
        <taxon>Rhabditomorpha</taxon>
        <taxon>Rhabditoidea</taxon>
        <taxon>Rhabditidae</taxon>
        <taxon>Peloderinae</taxon>
        <taxon>Caenorhabditis</taxon>
    </lineage>
</organism>